<dbReference type="Proteomes" id="UP000827092">
    <property type="component" value="Unassembled WGS sequence"/>
</dbReference>
<sequence>MHTDFVCEKHFEPDCVEKTYRHIINGEVVEVPRGKACLKPGSVPTIFPNLPPRFSKTTKKRKSPTKRHTNPKPAKRLKPVATSNSVAIEEDSCPETNQQRIRNMLLSHSLTNGWGRYAEQNSVYFTYATMSSPPVSILFDGDYIKPQVNLEETIHSNQDNIDHEAIDSNEVIDSTLTEKNLASFYDNLVTNLKNNTKVFVPAVNKVRAEC</sequence>
<accession>A0AAV6VJ55</accession>
<evidence type="ECO:0000256" key="1">
    <source>
        <dbReference type="SAM" id="MobiDB-lite"/>
    </source>
</evidence>
<dbReference type="AlphaFoldDB" id="A0AAV6VJ55"/>
<protein>
    <recommendedName>
        <fullName evidence="4">THAP-type domain-containing protein</fullName>
    </recommendedName>
</protein>
<evidence type="ECO:0000313" key="3">
    <source>
        <dbReference type="Proteomes" id="UP000827092"/>
    </source>
</evidence>
<keyword evidence="3" id="KW-1185">Reference proteome</keyword>
<feature type="region of interest" description="Disordered" evidence="1">
    <location>
        <begin position="48"/>
        <end position="93"/>
    </location>
</feature>
<evidence type="ECO:0008006" key="4">
    <source>
        <dbReference type="Google" id="ProtNLM"/>
    </source>
</evidence>
<dbReference type="EMBL" id="JAFNEN010000067">
    <property type="protein sequence ID" value="KAG8196624.1"/>
    <property type="molecule type" value="Genomic_DNA"/>
</dbReference>
<reference evidence="2 3" key="1">
    <citation type="journal article" date="2022" name="Nat. Ecol. Evol.">
        <title>A masculinizing supergene underlies an exaggerated male reproductive morph in a spider.</title>
        <authorList>
            <person name="Hendrickx F."/>
            <person name="De Corte Z."/>
            <person name="Sonet G."/>
            <person name="Van Belleghem S.M."/>
            <person name="Kostlbacher S."/>
            <person name="Vangestel C."/>
        </authorList>
    </citation>
    <scope>NUCLEOTIDE SEQUENCE [LARGE SCALE GENOMIC DNA]</scope>
    <source>
        <strain evidence="2">W744_W776</strain>
    </source>
</reference>
<organism evidence="2 3">
    <name type="scientific">Oedothorax gibbosus</name>
    <dbReference type="NCBI Taxonomy" id="931172"/>
    <lineage>
        <taxon>Eukaryota</taxon>
        <taxon>Metazoa</taxon>
        <taxon>Ecdysozoa</taxon>
        <taxon>Arthropoda</taxon>
        <taxon>Chelicerata</taxon>
        <taxon>Arachnida</taxon>
        <taxon>Araneae</taxon>
        <taxon>Araneomorphae</taxon>
        <taxon>Entelegynae</taxon>
        <taxon>Araneoidea</taxon>
        <taxon>Linyphiidae</taxon>
        <taxon>Erigoninae</taxon>
        <taxon>Oedothorax</taxon>
    </lineage>
</organism>
<gene>
    <name evidence="2" type="ORF">JTE90_014181</name>
</gene>
<comment type="caution">
    <text evidence="2">The sequence shown here is derived from an EMBL/GenBank/DDBJ whole genome shotgun (WGS) entry which is preliminary data.</text>
</comment>
<evidence type="ECO:0000313" key="2">
    <source>
        <dbReference type="EMBL" id="KAG8196624.1"/>
    </source>
</evidence>
<name>A0AAV6VJ55_9ARAC</name>
<feature type="compositionally biased region" description="Basic residues" evidence="1">
    <location>
        <begin position="56"/>
        <end position="78"/>
    </location>
</feature>
<proteinExistence type="predicted"/>